<keyword evidence="4" id="KW-0862">Zinc</keyword>
<organism evidence="7 8">
    <name type="scientific">Entamoeba invadens IP1</name>
    <dbReference type="NCBI Taxonomy" id="370355"/>
    <lineage>
        <taxon>Eukaryota</taxon>
        <taxon>Amoebozoa</taxon>
        <taxon>Evosea</taxon>
        <taxon>Archamoebae</taxon>
        <taxon>Mastigamoebida</taxon>
        <taxon>Entamoebidae</taxon>
        <taxon>Entamoeba</taxon>
    </lineage>
</organism>
<proteinExistence type="predicted"/>
<dbReference type="GO" id="GO:0000139">
    <property type="term" value="C:Golgi membrane"/>
    <property type="evidence" value="ECO:0007669"/>
    <property type="project" value="GOC"/>
</dbReference>
<dbReference type="GO" id="GO:0048205">
    <property type="term" value="P:COPI coating of Golgi vesicle"/>
    <property type="evidence" value="ECO:0007669"/>
    <property type="project" value="TreeGrafter"/>
</dbReference>
<reference evidence="7 8" key="1">
    <citation type="submission" date="2012-10" db="EMBL/GenBank/DDBJ databases">
        <authorList>
            <person name="Zafar N."/>
            <person name="Inman J."/>
            <person name="Hall N."/>
            <person name="Lorenzi H."/>
            <person name="Caler E."/>
        </authorList>
    </citation>
    <scope>NUCLEOTIDE SEQUENCE [LARGE SCALE GENOMIC DNA]</scope>
    <source>
        <strain evidence="7 8">IP1</strain>
    </source>
</reference>
<dbReference type="GeneID" id="14892593"/>
<evidence type="ECO:0000313" key="8">
    <source>
        <dbReference type="Proteomes" id="UP000014680"/>
    </source>
</evidence>
<dbReference type="InterPro" id="IPR037278">
    <property type="entry name" value="ARFGAP/RecO"/>
</dbReference>
<dbReference type="PRINTS" id="PR00405">
    <property type="entry name" value="REVINTRACTNG"/>
</dbReference>
<keyword evidence="2" id="KW-0479">Metal-binding</keyword>
<dbReference type="KEGG" id="eiv:EIN_296020"/>
<protein>
    <submittedName>
        <fullName evidence="7">Arf GTPase-activating protein, putative</fullName>
    </submittedName>
</protein>
<dbReference type="PROSITE" id="PS50115">
    <property type="entry name" value="ARFGAP"/>
    <property type="match status" value="1"/>
</dbReference>
<dbReference type="Proteomes" id="UP000014680">
    <property type="component" value="Unassembled WGS sequence"/>
</dbReference>
<dbReference type="Pfam" id="PF01412">
    <property type="entry name" value="ArfGap"/>
    <property type="match status" value="1"/>
</dbReference>
<keyword evidence="1" id="KW-0343">GTPase activation</keyword>
<dbReference type="OrthoDB" id="10266696at2759"/>
<name>A0A0A1UCG6_ENTIV</name>
<evidence type="ECO:0000256" key="3">
    <source>
        <dbReference type="ARBA" id="ARBA00022771"/>
    </source>
</evidence>
<evidence type="ECO:0000259" key="6">
    <source>
        <dbReference type="PROSITE" id="PS50115"/>
    </source>
</evidence>
<keyword evidence="3 5" id="KW-0863">Zinc-finger</keyword>
<evidence type="ECO:0000256" key="5">
    <source>
        <dbReference type="PROSITE-ProRule" id="PRU00288"/>
    </source>
</evidence>
<gene>
    <name evidence="7" type="ORF">EIN_296020</name>
</gene>
<dbReference type="CDD" id="cd08831">
    <property type="entry name" value="ArfGap_ArfGap2_3_like"/>
    <property type="match status" value="1"/>
</dbReference>
<keyword evidence="8" id="KW-1185">Reference proteome</keyword>
<dbReference type="OMA" id="NCAGRHR"/>
<dbReference type="SUPFAM" id="SSF57863">
    <property type="entry name" value="ArfGap/RecO-like zinc finger"/>
    <property type="match status" value="1"/>
</dbReference>
<dbReference type="RefSeq" id="XP_004260382.1">
    <property type="nucleotide sequence ID" value="XM_004260334.1"/>
</dbReference>
<dbReference type="PANTHER" id="PTHR45686">
    <property type="entry name" value="ADP-RIBOSYLATION FACTOR GTPASE ACTIVATING PROTEIN 3, ISOFORM H-RELATED"/>
    <property type="match status" value="1"/>
</dbReference>
<dbReference type="GO" id="GO:0005096">
    <property type="term" value="F:GTPase activator activity"/>
    <property type="evidence" value="ECO:0007669"/>
    <property type="project" value="UniProtKB-KW"/>
</dbReference>
<evidence type="ECO:0000256" key="2">
    <source>
        <dbReference type="ARBA" id="ARBA00022723"/>
    </source>
</evidence>
<dbReference type="SMART" id="SM00105">
    <property type="entry name" value="ArfGap"/>
    <property type="match status" value="1"/>
</dbReference>
<dbReference type="GO" id="GO:0008270">
    <property type="term" value="F:zinc ion binding"/>
    <property type="evidence" value="ECO:0007669"/>
    <property type="project" value="UniProtKB-KW"/>
</dbReference>
<dbReference type="InterPro" id="IPR001164">
    <property type="entry name" value="ArfGAP_dom"/>
</dbReference>
<dbReference type="EMBL" id="KB206291">
    <property type="protein sequence ID" value="ELP93611.1"/>
    <property type="molecule type" value="Genomic_DNA"/>
</dbReference>
<accession>A0A0A1UCG6</accession>
<dbReference type="VEuPathDB" id="AmoebaDB:EIN_296020"/>
<feature type="domain" description="Arf-GAP" evidence="6">
    <location>
        <begin position="9"/>
        <end position="91"/>
    </location>
</feature>
<evidence type="ECO:0000256" key="4">
    <source>
        <dbReference type="ARBA" id="ARBA00022833"/>
    </source>
</evidence>
<dbReference type="Gene3D" id="1.10.220.150">
    <property type="entry name" value="Arf GTPase activating protein"/>
    <property type="match status" value="1"/>
</dbReference>
<evidence type="ECO:0000256" key="1">
    <source>
        <dbReference type="ARBA" id="ARBA00022468"/>
    </source>
</evidence>
<dbReference type="AlphaFoldDB" id="A0A0A1UCG6"/>
<dbReference type="PANTHER" id="PTHR45686:SF4">
    <property type="entry name" value="ADP-RIBOSYLATION FACTOR GTPASE ACTIVATING PROTEIN 3, ISOFORM H"/>
    <property type="match status" value="1"/>
</dbReference>
<sequence>MTNDSAQAAFFAKELQDPENNRCFDCGKINPTWCSVNNGVYLCLACAGSHRGYGVHISFVRSLTLDVFKPNQFAMMRLGGNARAKAYFEEHPFDPPTYCVKWDCESADKYRRLLKRKTCDETGETYYENPPWQPTRRMEINSNRPVMGAGNIIPQQTHTQIRKKKCCCGLCVVV</sequence>
<dbReference type="InterPro" id="IPR038508">
    <property type="entry name" value="ArfGAP_dom_sf"/>
</dbReference>
<evidence type="ECO:0000313" key="7">
    <source>
        <dbReference type="EMBL" id="ELP93611.1"/>
    </source>
</evidence>